<name>A0A5J6V876_9MICO</name>
<evidence type="ECO:0000313" key="2">
    <source>
        <dbReference type="Proteomes" id="UP000326546"/>
    </source>
</evidence>
<dbReference type="AlphaFoldDB" id="A0A5J6V876"/>
<dbReference type="Gene3D" id="2.160.10.10">
    <property type="entry name" value="Hexapeptide repeat proteins"/>
    <property type="match status" value="1"/>
</dbReference>
<keyword evidence="1" id="KW-0012">Acyltransferase</keyword>
<dbReference type="InterPro" id="IPR001451">
    <property type="entry name" value="Hexapep"/>
</dbReference>
<dbReference type="Proteomes" id="UP000326546">
    <property type="component" value="Chromosome"/>
</dbReference>
<dbReference type="OrthoDB" id="2643438at2"/>
<accession>A0A5J6V876</accession>
<dbReference type="InterPro" id="IPR051159">
    <property type="entry name" value="Hexapeptide_acetyltransf"/>
</dbReference>
<protein>
    <submittedName>
        <fullName evidence="1">Acyltransferase</fullName>
    </submittedName>
</protein>
<sequence length="179" mass="18890">MKRATDGIRYALYYALASKLPRSYAPGGATAARLRRTLAGPLLAHAGRDVNIESGAVFGSGRMISLGDRSGLGVDADIHGPVSIGNDVMMGPRCTILTRNHHIGDVTRPMSTQGFGEYEPVVIEDDVWIGANVTIMPGVTVRTGSVLAAGAVVVRDVPPYTIVGGVPAVVLRDRRNPSR</sequence>
<dbReference type="PANTHER" id="PTHR23416:SF78">
    <property type="entry name" value="LIPOPOLYSACCHARIDE BIOSYNTHESIS O-ACETYL TRANSFERASE WBBJ-RELATED"/>
    <property type="match status" value="1"/>
</dbReference>
<dbReference type="RefSeq" id="WP_158062271.1">
    <property type="nucleotide sequence ID" value="NZ_CP044427.1"/>
</dbReference>
<evidence type="ECO:0000313" key="1">
    <source>
        <dbReference type="EMBL" id="QFG69777.1"/>
    </source>
</evidence>
<keyword evidence="1" id="KW-0808">Transferase</keyword>
<keyword evidence="2" id="KW-1185">Reference proteome</keyword>
<dbReference type="KEGG" id="serw:FY030_14680"/>
<proteinExistence type="predicted"/>
<gene>
    <name evidence="1" type="ORF">FY030_14680</name>
</gene>
<dbReference type="Pfam" id="PF14602">
    <property type="entry name" value="Hexapep_2"/>
    <property type="match status" value="1"/>
</dbReference>
<dbReference type="GO" id="GO:0016746">
    <property type="term" value="F:acyltransferase activity"/>
    <property type="evidence" value="ECO:0007669"/>
    <property type="project" value="UniProtKB-KW"/>
</dbReference>
<dbReference type="SUPFAM" id="SSF51161">
    <property type="entry name" value="Trimeric LpxA-like enzymes"/>
    <property type="match status" value="1"/>
</dbReference>
<reference evidence="1 2" key="1">
    <citation type="submission" date="2019-09" db="EMBL/GenBank/DDBJ databases">
        <title>Serinicoccus pratensis sp. nov., isolated from meadow soil.</title>
        <authorList>
            <person name="Zhang W."/>
        </authorList>
    </citation>
    <scope>NUCLEOTIDE SEQUENCE [LARGE SCALE GENOMIC DNA]</scope>
    <source>
        <strain evidence="1 2">W204</strain>
    </source>
</reference>
<organism evidence="1 2">
    <name type="scientific">Ornithinimicrobium pratense</name>
    <dbReference type="NCBI Taxonomy" id="2593973"/>
    <lineage>
        <taxon>Bacteria</taxon>
        <taxon>Bacillati</taxon>
        <taxon>Actinomycetota</taxon>
        <taxon>Actinomycetes</taxon>
        <taxon>Micrococcales</taxon>
        <taxon>Ornithinimicrobiaceae</taxon>
        <taxon>Ornithinimicrobium</taxon>
    </lineage>
</organism>
<dbReference type="PANTHER" id="PTHR23416">
    <property type="entry name" value="SIALIC ACID SYNTHASE-RELATED"/>
    <property type="match status" value="1"/>
</dbReference>
<dbReference type="InterPro" id="IPR011004">
    <property type="entry name" value="Trimer_LpxA-like_sf"/>
</dbReference>
<dbReference type="EMBL" id="CP044427">
    <property type="protein sequence ID" value="QFG69777.1"/>
    <property type="molecule type" value="Genomic_DNA"/>
</dbReference>